<dbReference type="Proteomes" id="UP001314903">
    <property type="component" value="Unassembled WGS sequence"/>
</dbReference>
<accession>A0ABS4KFW1</accession>
<dbReference type="Pfam" id="PF01976">
    <property type="entry name" value="DUF116"/>
    <property type="match status" value="1"/>
</dbReference>
<keyword evidence="2" id="KW-1185">Reference proteome</keyword>
<dbReference type="InterPro" id="IPR002829">
    <property type="entry name" value="DUF116"/>
</dbReference>
<evidence type="ECO:0000313" key="2">
    <source>
        <dbReference type="Proteomes" id="UP001314903"/>
    </source>
</evidence>
<dbReference type="PANTHER" id="PTHR43801">
    <property type="entry name" value="NUCLEOTIDE-BINDING PROTEIN-RELATED"/>
    <property type="match status" value="1"/>
</dbReference>
<gene>
    <name evidence="1" type="ORF">J2Z35_000422</name>
</gene>
<sequence length="175" mass="19627">MSNQKSKFIKKVYPVVESIAGSLGIEKDKMRRSLIEKNNLEVKKNKYNLKPEEILILLPHCLQLMDCDIRVTNDINNCKRCGRCPIMNFLEIIEKFKVNVFIATGGTLARKAIKDLKPKAIIAVACERDLSSGIVDIGSLPVIGVLNDRPKGPCIDTLVDIDKIEQAIKFFLGEE</sequence>
<protein>
    <recommendedName>
        <fullName evidence="3">DUF116 domain-containing protein</fullName>
    </recommendedName>
</protein>
<dbReference type="RefSeq" id="WP_209658875.1">
    <property type="nucleotide sequence ID" value="NZ_JAGGLI010000003.1"/>
</dbReference>
<evidence type="ECO:0008006" key="3">
    <source>
        <dbReference type="Google" id="ProtNLM"/>
    </source>
</evidence>
<evidence type="ECO:0000313" key="1">
    <source>
        <dbReference type="EMBL" id="MBP2026633.1"/>
    </source>
</evidence>
<dbReference type="PIRSF" id="PIRSF006594">
    <property type="entry name" value="UCP006594"/>
    <property type="match status" value="1"/>
</dbReference>
<proteinExistence type="predicted"/>
<name>A0ABS4KFW1_9FIRM</name>
<reference evidence="1 2" key="1">
    <citation type="submission" date="2021-03" db="EMBL/GenBank/DDBJ databases">
        <title>Genomic Encyclopedia of Type Strains, Phase IV (KMG-IV): sequencing the most valuable type-strain genomes for metagenomic binning, comparative biology and taxonomic classification.</title>
        <authorList>
            <person name="Goeker M."/>
        </authorList>
    </citation>
    <scope>NUCLEOTIDE SEQUENCE [LARGE SCALE GENOMIC DNA]</scope>
    <source>
        <strain evidence="1 2">DSM 27512</strain>
    </source>
</reference>
<organism evidence="1 2">
    <name type="scientific">Acetoanaerobium pronyense</name>
    <dbReference type="NCBI Taxonomy" id="1482736"/>
    <lineage>
        <taxon>Bacteria</taxon>
        <taxon>Bacillati</taxon>
        <taxon>Bacillota</taxon>
        <taxon>Clostridia</taxon>
        <taxon>Peptostreptococcales</taxon>
        <taxon>Filifactoraceae</taxon>
        <taxon>Acetoanaerobium</taxon>
    </lineage>
</organism>
<dbReference type="EMBL" id="JAGGLI010000003">
    <property type="protein sequence ID" value="MBP2026633.1"/>
    <property type="molecule type" value="Genomic_DNA"/>
</dbReference>
<comment type="caution">
    <text evidence="1">The sequence shown here is derived from an EMBL/GenBank/DDBJ whole genome shotgun (WGS) entry which is preliminary data.</text>
</comment>
<dbReference type="PANTHER" id="PTHR43801:SF1">
    <property type="entry name" value="POLYPRENYL SYNTHETASE"/>
    <property type="match status" value="1"/>
</dbReference>